<organism evidence="12 13">
    <name type="scientific">Hymenobacter gelipurpurascens</name>
    <dbReference type="NCBI Taxonomy" id="89968"/>
    <lineage>
        <taxon>Bacteria</taxon>
        <taxon>Pseudomonadati</taxon>
        <taxon>Bacteroidota</taxon>
        <taxon>Cytophagia</taxon>
        <taxon>Cytophagales</taxon>
        <taxon>Hymenobacteraceae</taxon>
        <taxon>Hymenobacter</taxon>
    </lineage>
</organism>
<dbReference type="Proteomes" id="UP000198131">
    <property type="component" value="Unassembled WGS sequence"/>
</dbReference>
<dbReference type="SUPFAM" id="SSF74653">
    <property type="entry name" value="TolA/TonB C-terminal domain"/>
    <property type="match status" value="3"/>
</dbReference>
<evidence type="ECO:0000256" key="4">
    <source>
        <dbReference type="ARBA" id="ARBA00022475"/>
    </source>
</evidence>
<dbReference type="EMBL" id="FYEW01000002">
    <property type="protein sequence ID" value="SNC75811.1"/>
    <property type="molecule type" value="Genomic_DNA"/>
</dbReference>
<reference evidence="13" key="1">
    <citation type="submission" date="2017-06" db="EMBL/GenBank/DDBJ databases">
        <authorList>
            <person name="Varghese N."/>
            <person name="Submissions S."/>
        </authorList>
    </citation>
    <scope>NUCLEOTIDE SEQUENCE [LARGE SCALE GENOMIC DNA]</scope>
    <source>
        <strain evidence="13">DSM 11116</strain>
    </source>
</reference>
<evidence type="ECO:0000256" key="8">
    <source>
        <dbReference type="ARBA" id="ARBA00022989"/>
    </source>
</evidence>
<dbReference type="InterPro" id="IPR037682">
    <property type="entry name" value="TonB_C"/>
</dbReference>
<dbReference type="Gene3D" id="3.30.1150.10">
    <property type="match status" value="3"/>
</dbReference>
<keyword evidence="4" id="KW-1003">Cell membrane</keyword>
<proteinExistence type="inferred from homology"/>
<evidence type="ECO:0000256" key="6">
    <source>
        <dbReference type="ARBA" id="ARBA00022692"/>
    </source>
</evidence>
<evidence type="ECO:0000256" key="1">
    <source>
        <dbReference type="ARBA" id="ARBA00004383"/>
    </source>
</evidence>
<dbReference type="OrthoDB" id="1039448at2"/>
<keyword evidence="9" id="KW-0472">Membrane</keyword>
<dbReference type="GO" id="GO:0031992">
    <property type="term" value="F:energy transducer activity"/>
    <property type="evidence" value="ECO:0007669"/>
    <property type="project" value="TreeGrafter"/>
</dbReference>
<comment type="subcellular location">
    <subcellularLocation>
        <location evidence="1">Cell inner membrane</location>
        <topology evidence="1">Single-pass membrane protein</topology>
        <orientation evidence="1">Periplasmic side</orientation>
    </subcellularLocation>
</comment>
<dbReference type="InterPro" id="IPR006260">
    <property type="entry name" value="TonB/TolA_C"/>
</dbReference>
<dbReference type="InterPro" id="IPR051045">
    <property type="entry name" value="TonB-dependent_transducer"/>
</dbReference>
<comment type="similarity">
    <text evidence="2">Belongs to the TonB family.</text>
</comment>
<accession>A0A212UCK1</accession>
<dbReference type="Pfam" id="PF03544">
    <property type="entry name" value="TonB_C"/>
    <property type="match status" value="3"/>
</dbReference>
<evidence type="ECO:0000256" key="7">
    <source>
        <dbReference type="ARBA" id="ARBA00022927"/>
    </source>
</evidence>
<dbReference type="PROSITE" id="PS52015">
    <property type="entry name" value="TONB_CTD"/>
    <property type="match status" value="2"/>
</dbReference>
<protein>
    <submittedName>
        <fullName evidence="12">TonB family C-terminal domain-containing protein</fullName>
    </submittedName>
</protein>
<feature type="signal peptide" evidence="10">
    <location>
        <begin position="1"/>
        <end position="21"/>
    </location>
</feature>
<evidence type="ECO:0000259" key="11">
    <source>
        <dbReference type="PROSITE" id="PS52015"/>
    </source>
</evidence>
<feature type="domain" description="TonB C-terminal" evidence="11">
    <location>
        <begin position="47"/>
        <end position="143"/>
    </location>
</feature>
<feature type="chain" id="PRO_5012645879" evidence="10">
    <location>
        <begin position="22"/>
        <end position="393"/>
    </location>
</feature>
<evidence type="ECO:0000313" key="13">
    <source>
        <dbReference type="Proteomes" id="UP000198131"/>
    </source>
</evidence>
<evidence type="ECO:0000256" key="9">
    <source>
        <dbReference type="ARBA" id="ARBA00023136"/>
    </source>
</evidence>
<gene>
    <name evidence="12" type="ORF">SAMN06265337_3066</name>
</gene>
<dbReference type="GO" id="GO:0055085">
    <property type="term" value="P:transmembrane transport"/>
    <property type="evidence" value="ECO:0007669"/>
    <property type="project" value="InterPro"/>
</dbReference>
<evidence type="ECO:0000256" key="2">
    <source>
        <dbReference type="ARBA" id="ARBA00006555"/>
    </source>
</evidence>
<keyword evidence="3" id="KW-0813">Transport</keyword>
<evidence type="ECO:0000256" key="10">
    <source>
        <dbReference type="SAM" id="SignalP"/>
    </source>
</evidence>
<dbReference type="PANTHER" id="PTHR33446:SF2">
    <property type="entry name" value="PROTEIN TONB"/>
    <property type="match status" value="1"/>
</dbReference>
<name>A0A212UCK1_9BACT</name>
<keyword evidence="5" id="KW-0997">Cell inner membrane</keyword>
<sequence>MKHTLLLSLALVSLLGHSGRAQTVATPKAPANAAVYTYVEQMPVFPGGQQALLQTIGETVNYPTEALEQRLEGRVFVQFVVGTSGQAQDARVTQSLHPLLDAEAVRAVSALPAFSPGRQNGRAVPVAFTLPIIFKIPQNVEEILAARAGKPATASAASVTSDYARFPGGPEALAAYLSAVPYPEGARATQAEGRVYVRFQVSASGKVEQVAAITPKTILPTKALQRRKAAETTSTLSKQTADMQLLLAATQLVTDMPSWKPAFQNGKAIASSMTVPVDFYATAPATAPAPVYAYADQMPGSIGNQGKLAGSMYQGIRYPAEALRRQVQGEVLIYFVVNEQGRVEQAEVIRSVDPLLDAEALRVIQALPASTPPMHQGKPVKVFFTAPVNFAIR</sequence>
<dbReference type="RefSeq" id="WP_088844363.1">
    <property type="nucleotide sequence ID" value="NZ_FYEW01000002.1"/>
</dbReference>
<dbReference type="PANTHER" id="PTHR33446">
    <property type="entry name" value="PROTEIN TONB-RELATED"/>
    <property type="match status" value="1"/>
</dbReference>
<dbReference type="GO" id="GO:0098797">
    <property type="term" value="C:plasma membrane protein complex"/>
    <property type="evidence" value="ECO:0007669"/>
    <property type="project" value="TreeGrafter"/>
</dbReference>
<keyword evidence="6" id="KW-0812">Transmembrane</keyword>
<evidence type="ECO:0000256" key="5">
    <source>
        <dbReference type="ARBA" id="ARBA00022519"/>
    </source>
</evidence>
<keyword evidence="13" id="KW-1185">Reference proteome</keyword>
<dbReference type="AlphaFoldDB" id="A0A212UCK1"/>
<dbReference type="GO" id="GO:0015031">
    <property type="term" value="P:protein transport"/>
    <property type="evidence" value="ECO:0007669"/>
    <property type="project" value="UniProtKB-KW"/>
</dbReference>
<keyword evidence="7" id="KW-0653">Protein transport</keyword>
<keyword evidence="10" id="KW-0732">Signal</keyword>
<feature type="domain" description="TonB C-terminal" evidence="11">
    <location>
        <begin position="303"/>
        <end position="393"/>
    </location>
</feature>
<dbReference type="NCBIfam" id="TIGR01352">
    <property type="entry name" value="tonB_Cterm"/>
    <property type="match status" value="2"/>
</dbReference>
<keyword evidence="8" id="KW-1133">Transmembrane helix</keyword>
<evidence type="ECO:0000313" key="12">
    <source>
        <dbReference type="EMBL" id="SNC75811.1"/>
    </source>
</evidence>
<evidence type="ECO:0000256" key="3">
    <source>
        <dbReference type="ARBA" id="ARBA00022448"/>
    </source>
</evidence>